<dbReference type="InterPro" id="IPR029056">
    <property type="entry name" value="Ribokinase-like"/>
</dbReference>
<dbReference type="Pfam" id="PF08543">
    <property type="entry name" value="Phos_pyr_kin"/>
    <property type="match status" value="1"/>
</dbReference>
<dbReference type="EMBL" id="CAWUON010000032">
    <property type="protein sequence ID" value="CAK7268003.1"/>
    <property type="molecule type" value="Genomic_DNA"/>
</dbReference>
<dbReference type="CDD" id="cd19367">
    <property type="entry name" value="TenA_C_ScTHI20-like"/>
    <property type="match status" value="1"/>
</dbReference>
<organism evidence="3 4">
    <name type="scientific">Sporothrix epigloea</name>
    <dbReference type="NCBI Taxonomy" id="1892477"/>
    <lineage>
        <taxon>Eukaryota</taxon>
        <taxon>Fungi</taxon>
        <taxon>Dikarya</taxon>
        <taxon>Ascomycota</taxon>
        <taxon>Pezizomycotina</taxon>
        <taxon>Sordariomycetes</taxon>
        <taxon>Sordariomycetidae</taxon>
        <taxon>Ophiostomatales</taxon>
        <taxon>Ophiostomataceae</taxon>
        <taxon>Sporothrix</taxon>
    </lineage>
</organism>
<keyword evidence="4" id="KW-1185">Reference proteome</keyword>
<dbReference type="InterPro" id="IPR013749">
    <property type="entry name" value="PM/HMP-P_kinase-1"/>
</dbReference>
<dbReference type="InterPro" id="IPR004305">
    <property type="entry name" value="Thiaminase-2/PQQC"/>
</dbReference>
<dbReference type="PANTHER" id="PTHR20858:SF17">
    <property type="entry name" value="HYDROXYMETHYLPYRIMIDINE_PHOSPHOMETHYLPYRIMIDINE KINASE THI20-RELATED"/>
    <property type="match status" value="1"/>
</dbReference>
<dbReference type="Pfam" id="PF03070">
    <property type="entry name" value="TENA_THI-4"/>
    <property type="match status" value="1"/>
</dbReference>
<evidence type="ECO:0000313" key="4">
    <source>
        <dbReference type="Proteomes" id="UP001642502"/>
    </source>
</evidence>
<dbReference type="Gene3D" id="1.20.910.10">
    <property type="entry name" value="Heme oxygenase-like"/>
    <property type="match status" value="1"/>
</dbReference>
<dbReference type="SUPFAM" id="SSF48613">
    <property type="entry name" value="Heme oxygenase-like"/>
    <property type="match status" value="1"/>
</dbReference>
<protein>
    <recommendedName>
        <fullName evidence="5">Hydroxymethylpyrimidine/phosphomethylpyrimidine kinase</fullName>
    </recommendedName>
</protein>
<dbReference type="NCBIfam" id="TIGR04306">
    <property type="entry name" value="salvage_TenA"/>
    <property type="match status" value="1"/>
</dbReference>
<evidence type="ECO:0000259" key="2">
    <source>
        <dbReference type="Pfam" id="PF08543"/>
    </source>
</evidence>
<dbReference type="PANTHER" id="PTHR20858">
    <property type="entry name" value="PHOSPHOMETHYLPYRIMIDINE KINASE"/>
    <property type="match status" value="1"/>
</dbReference>
<reference evidence="3 4" key="1">
    <citation type="submission" date="2024-01" db="EMBL/GenBank/DDBJ databases">
        <authorList>
            <person name="Allen C."/>
            <person name="Tagirdzhanova G."/>
        </authorList>
    </citation>
    <scope>NUCLEOTIDE SEQUENCE [LARGE SCALE GENOMIC DNA]</scope>
    <source>
        <strain evidence="3 4">CBS 119000</strain>
    </source>
</reference>
<dbReference type="SUPFAM" id="SSF53613">
    <property type="entry name" value="Ribokinase-like"/>
    <property type="match status" value="1"/>
</dbReference>
<comment type="caution">
    <text evidence="3">The sequence shown here is derived from an EMBL/GenBank/DDBJ whole genome shotgun (WGS) entry which is preliminary data.</text>
</comment>
<evidence type="ECO:0008006" key="5">
    <source>
        <dbReference type="Google" id="ProtNLM"/>
    </source>
</evidence>
<feature type="domain" description="Thiaminase-2/PQQC" evidence="1">
    <location>
        <begin position="264"/>
        <end position="470"/>
    </location>
</feature>
<evidence type="ECO:0000313" key="3">
    <source>
        <dbReference type="EMBL" id="CAK7268003.1"/>
    </source>
</evidence>
<dbReference type="InterPro" id="IPR027574">
    <property type="entry name" value="Thiaminase_II"/>
</dbReference>
<dbReference type="Gene3D" id="3.40.1190.20">
    <property type="match status" value="1"/>
</dbReference>
<dbReference type="InterPro" id="IPR004399">
    <property type="entry name" value="HMP/HMP-P_kinase_dom"/>
</dbReference>
<proteinExistence type="predicted"/>
<evidence type="ECO:0000259" key="1">
    <source>
        <dbReference type="Pfam" id="PF03070"/>
    </source>
</evidence>
<accession>A0ABP0DK09</accession>
<dbReference type="Proteomes" id="UP001642502">
    <property type="component" value="Unassembled WGS sequence"/>
</dbReference>
<dbReference type="CDD" id="cd01169">
    <property type="entry name" value="HMPP_kinase"/>
    <property type="match status" value="1"/>
</dbReference>
<name>A0ABP0DK09_9PEZI</name>
<gene>
    <name evidence="3" type="ORF">SEPCBS119000_002839</name>
</gene>
<feature type="domain" description="Pyridoxamine kinase/Phosphomethylpyrimidine kinase" evidence="2">
    <location>
        <begin position="1"/>
        <end position="240"/>
    </location>
</feature>
<dbReference type="InterPro" id="IPR016084">
    <property type="entry name" value="Haem_Oase-like_multi-hlx"/>
</dbReference>
<sequence length="476" mass="52052">MTATTALTAQNTLGVYGIHPIPTEFLKKQLDACFDDIGVDVVKTGMLTSAATIDLVAETLKERAVKRAVVDPVMVATTGAVLLPPEAVADFGRLAAQAYILTPNIPELKLLLGLGQDEPLKTVADLERLARLARDRLGSTWVLAKGGHLPFKSDLTVASADADRAVIVNVLAGPDGQLSRIVSPYQDSKNTHGTGCSLASAIASNLAMGMQVPEAVQMACHYIEAAIRHAPQLGQGHGPLGHFHSSISLPFSRGHFLDYVLRRPDVATLWDRFIHHPFLKALGAGTLSRSSFQGYLIQDYLYLTQFARTAALAAYKSKTMNDIVNATNMVNGVAHEMELHIKFCAEYGVSVKDMAESEENTASIAYSRYLLDVGQSEDWFGLQVALAPCVLGYGAAARALHQKHAATKDDTHPYWKWVENYTQEEYAVIARKTEDKIEEHAALQSASRIEQLIDIFKQAVKMEIGFWDMYSPDRTI</sequence>